<keyword evidence="1" id="KW-0472">Membrane</keyword>
<accession>A0A0K2UYG6</accession>
<feature type="transmembrane region" description="Helical" evidence="1">
    <location>
        <begin position="187"/>
        <end position="211"/>
    </location>
</feature>
<feature type="transmembrane region" description="Helical" evidence="1">
    <location>
        <begin position="154"/>
        <end position="175"/>
    </location>
</feature>
<dbReference type="GO" id="GO:0016020">
    <property type="term" value="C:membrane"/>
    <property type="evidence" value="ECO:0007669"/>
    <property type="project" value="TreeGrafter"/>
</dbReference>
<proteinExistence type="predicted"/>
<evidence type="ECO:0000256" key="1">
    <source>
        <dbReference type="SAM" id="Phobius"/>
    </source>
</evidence>
<dbReference type="PANTHER" id="PTHR21824:SF4">
    <property type="entry name" value="TRANSMEMBRANE PROTEIN 177"/>
    <property type="match status" value="1"/>
</dbReference>
<dbReference type="OrthoDB" id="110174at2759"/>
<sequence length="305" mass="35658">MSSSRILSQLHKSNWNGYFRRGINQKATNYSNPILRYYEFLQSEQGKKAITIFIPGFSLITSISLVLGDWACLHTYINNFETLEDEEKRHWISSNDIDLKKNIFKTYWNPLSAKGFEFINVNCTPEDKKIFIFSDNARKFMLGKTILDTDSDRLIIRILLPLLGINGAHFIILILKKRLKNVFRYLPLRMAFYAMVCSSVLSTTLMTYTVASIESEFTHIKTLCSLSEEYRIGGIEYYNKLREINIFLRENIKYGEFYFSENGELSKSWYRLHIGSLNTLLRKEKYCEEFSTDLDDNIFTLLSSA</sequence>
<name>A0A0K2UYG6_LEPSM</name>
<dbReference type="EMBL" id="HACA01025764">
    <property type="protein sequence ID" value="CDW43125.1"/>
    <property type="molecule type" value="Transcribed_RNA"/>
</dbReference>
<evidence type="ECO:0000313" key="2">
    <source>
        <dbReference type="EMBL" id="CDW43125.1"/>
    </source>
</evidence>
<organism evidence="2">
    <name type="scientific">Lepeophtheirus salmonis</name>
    <name type="common">Salmon louse</name>
    <name type="synonym">Caligus salmonis</name>
    <dbReference type="NCBI Taxonomy" id="72036"/>
    <lineage>
        <taxon>Eukaryota</taxon>
        <taxon>Metazoa</taxon>
        <taxon>Ecdysozoa</taxon>
        <taxon>Arthropoda</taxon>
        <taxon>Crustacea</taxon>
        <taxon>Multicrustacea</taxon>
        <taxon>Hexanauplia</taxon>
        <taxon>Copepoda</taxon>
        <taxon>Siphonostomatoida</taxon>
        <taxon>Caligidae</taxon>
        <taxon>Lepeophtheirus</taxon>
    </lineage>
</organism>
<keyword evidence="1" id="KW-0812">Transmembrane</keyword>
<dbReference type="AlphaFoldDB" id="A0A0K2UYG6"/>
<keyword evidence="1" id="KW-1133">Transmembrane helix</keyword>
<protein>
    <recommendedName>
        <fullName evidence="3">Transmembrane protein 177</fullName>
    </recommendedName>
</protein>
<dbReference type="InterPro" id="IPR026620">
    <property type="entry name" value="TMEM177"/>
</dbReference>
<reference evidence="2" key="1">
    <citation type="submission" date="2014-05" db="EMBL/GenBank/DDBJ databases">
        <authorList>
            <person name="Chronopoulou M."/>
        </authorList>
    </citation>
    <scope>NUCLEOTIDE SEQUENCE</scope>
    <source>
        <tissue evidence="2">Whole organism</tissue>
    </source>
</reference>
<feature type="transmembrane region" description="Helical" evidence="1">
    <location>
        <begin position="49"/>
        <end position="68"/>
    </location>
</feature>
<dbReference type="PANTHER" id="PTHR21824">
    <property type="entry name" value="TRANSMEMBRANE PROTEIN 177"/>
    <property type="match status" value="1"/>
</dbReference>
<evidence type="ECO:0008006" key="3">
    <source>
        <dbReference type="Google" id="ProtNLM"/>
    </source>
</evidence>